<dbReference type="PROSITE" id="PS51677">
    <property type="entry name" value="NODB"/>
    <property type="match status" value="1"/>
</dbReference>
<dbReference type="AlphaFoldDB" id="A8I9V5"/>
<accession>A8I9V5</accession>
<dbReference type="KEGG" id="azc:AZC_2837"/>
<dbReference type="InterPro" id="IPR002509">
    <property type="entry name" value="NODB_dom"/>
</dbReference>
<keyword evidence="10" id="KW-1185">Reference proteome</keyword>
<reference evidence="10" key="2">
    <citation type="submission" date="2007-04" db="EMBL/GenBank/DDBJ databases">
        <title>Complete genome sequence of the nitrogen-fixing bacterium Azorhizobium caulinodans ORS571.</title>
        <authorList>
            <person name="Lee K.B."/>
            <person name="Backer P.D."/>
            <person name="Aono T."/>
            <person name="Liu C.T."/>
            <person name="Suzuki S."/>
            <person name="Suzuki T."/>
            <person name="Kaneko T."/>
            <person name="Yamada M."/>
            <person name="Tabata S."/>
            <person name="Kupfer D.M."/>
            <person name="Najar F.Z."/>
            <person name="Wiley G.B."/>
            <person name="Roe B."/>
            <person name="Binnewies T."/>
            <person name="Ussery D."/>
            <person name="Vereecke D."/>
            <person name="Gevers D."/>
            <person name="Holsters M."/>
            <person name="Oyaizu H."/>
        </authorList>
    </citation>
    <scope>NUCLEOTIDE SEQUENCE [LARGE SCALE GENOMIC DNA]</scope>
    <source>
        <strain evidence="10">ATCC 43989 / DSM 5975 / JCM 20966 / LMG 6465 / NBRC 14845 / NCIMB 13405 / ORS 571</strain>
    </source>
</reference>
<dbReference type="STRING" id="438753.AZC_2837"/>
<dbReference type="eggNOG" id="COG0726">
    <property type="taxonomic scope" value="Bacteria"/>
</dbReference>
<dbReference type="PANTHER" id="PTHR10587:SF133">
    <property type="entry name" value="CHITIN DEACETYLASE 1-RELATED"/>
    <property type="match status" value="1"/>
</dbReference>
<reference evidence="9 10" key="5">
    <citation type="journal article" date="2010" name="Appl. Environ. Microbiol.">
        <title>phrR-like gene praR of Azorhizobium caulinodans ORS571 is essential for symbiosis with Sesbania rostrata and is involved in expression of reb genes.</title>
        <authorList>
            <person name="Akiba N."/>
            <person name="Aono T."/>
            <person name="Toyazaki H."/>
            <person name="Sato S."/>
            <person name="Oyaizu H."/>
        </authorList>
    </citation>
    <scope>NUCLEOTIDE SEQUENCE [LARGE SCALE GENOMIC DNA]</scope>
    <source>
        <strain evidence="10">ATCC 43989 / DSM 5975 / JCM 20966 / LMG 6465 / NBRC 14845 / NCIMB 13405 / ORS 571</strain>
    </source>
</reference>
<evidence type="ECO:0000256" key="5">
    <source>
        <dbReference type="ARBA" id="ARBA00022801"/>
    </source>
</evidence>
<keyword evidence="5" id="KW-0378">Hydrolase</keyword>
<reference evidence="9 10" key="6">
    <citation type="journal article" date="2011" name="Appl. Environ. Microbiol.">
        <title>Involvement of the azorhizobial chromosome partition gene (parA) in the onset of bacteroid differentiation during Sesbania rostrata stem nodule development.</title>
        <authorList>
            <person name="Liu CT."/>
            <person name="Lee KB."/>
            <person name="Wang YS."/>
            <person name="Peng MH."/>
            <person name="Lee KT."/>
            <person name="Suzuki S."/>
            <person name="Suzuki T."/>
            <person name="Oyaizu H."/>
        </authorList>
    </citation>
    <scope>NUCLEOTIDE SEQUENCE [LARGE SCALE GENOMIC DNA]</scope>
    <source>
        <strain evidence="10">ATCC 43989 / DSM 5975 / JCM 20966 / LMG 6465 / NBRC 14845 / NCIMB 13405 / ORS 571</strain>
    </source>
</reference>
<dbReference type="EMBL" id="AP009384">
    <property type="protein sequence ID" value="BAF88835.1"/>
    <property type="molecule type" value="Genomic_DNA"/>
</dbReference>
<feature type="compositionally biased region" description="Pro residues" evidence="7">
    <location>
        <begin position="378"/>
        <end position="390"/>
    </location>
</feature>
<sequence length="464" mass="47866">MSPPPAGAEPADAEAPRAVRNGRPRLQKRRRRPAPCGLRHMRSILLAGLVASIASSALAQSVLPAAPSPQLPAAPALPAAAPIAPAVPAAAAASATPASTGAGLTPPPQLPPPSACPGNPDALGVSRVIAIDPKTSPFLGRLQYKQTLPLEKGEVVLTFDDGPLAPMTTRVLDTLAHECVKATFFIVGRMAHSNPHLLQRTLADGHTIGTHSETHPLIFPKLTQEAGVQEIEQGFASVTKALAPVGAAPNPWFRFPGLGRTKFYEAYTQEHGIAVFSVDEVADDWMHLKPEEVEKRALDRLEARGGGILLLHDIQPATAVMLPNLLRELKARGFRIVHVVPATAGMVASLPGPGPRGHIQPAAASATTAAPGTAPAKPAQPKPATAPKPATPATATARPVPPTPRTTATTAAAPAEPAATGAPQAISPHAQAGDGGSDAPGLGQFWPRLWNDTMKGLSGGTDKN</sequence>
<evidence type="ECO:0000256" key="1">
    <source>
        <dbReference type="ARBA" id="ARBA00003236"/>
    </source>
</evidence>
<feature type="region of interest" description="Disordered" evidence="7">
    <location>
        <begin position="1"/>
        <end position="35"/>
    </location>
</feature>
<evidence type="ECO:0000256" key="3">
    <source>
        <dbReference type="ARBA" id="ARBA00020071"/>
    </source>
</evidence>
<dbReference type="PANTHER" id="PTHR10587">
    <property type="entry name" value="GLYCOSYL TRANSFERASE-RELATED"/>
    <property type="match status" value="1"/>
</dbReference>
<feature type="compositionally biased region" description="Basic residues" evidence="7">
    <location>
        <begin position="20"/>
        <end position="33"/>
    </location>
</feature>
<evidence type="ECO:0000256" key="2">
    <source>
        <dbReference type="ARBA" id="ARBA00010973"/>
    </source>
</evidence>
<gene>
    <name evidence="9" type="ordered locus">AZC_2837</name>
</gene>
<dbReference type="Gene3D" id="3.20.20.370">
    <property type="entry name" value="Glycoside hydrolase/deacetylase"/>
    <property type="match status" value="1"/>
</dbReference>
<evidence type="ECO:0000313" key="10">
    <source>
        <dbReference type="Proteomes" id="UP000000270"/>
    </source>
</evidence>
<name>A8I9V5_AZOC5</name>
<dbReference type="Proteomes" id="UP000000270">
    <property type="component" value="Chromosome"/>
</dbReference>
<proteinExistence type="inferred from homology"/>
<dbReference type="GO" id="GO:0016020">
    <property type="term" value="C:membrane"/>
    <property type="evidence" value="ECO:0007669"/>
    <property type="project" value="TreeGrafter"/>
</dbReference>
<comment type="function">
    <text evidence="1">Is involved in generating a small heat-stable compound (Nod), an acylated oligomer of N-acetylglucosamine, that stimulates mitosis in various plant protoplasts.</text>
</comment>
<dbReference type="InterPro" id="IPR050248">
    <property type="entry name" value="Polysacc_deacetylase_ArnD"/>
</dbReference>
<evidence type="ECO:0000256" key="4">
    <source>
        <dbReference type="ARBA" id="ARBA00022723"/>
    </source>
</evidence>
<reference evidence="9 10" key="3">
    <citation type="journal article" date="2008" name="BMC Genomics">
        <title>The genome of the versatile nitrogen fixer Azorhizobium caulinodans ORS571.</title>
        <authorList>
            <person name="Lee KB."/>
            <person name="Backer P.D."/>
            <person name="Aono T."/>
            <person name="Liu CT."/>
            <person name="Suzuki S."/>
            <person name="Suzuki T."/>
            <person name="Kaneko T."/>
            <person name="Yamada M."/>
            <person name="Tabata S."/>
            <person name="Kupfer D.M."/>
            <person name="Najar F.Z."/>
            <person name="Wiley G.B."/>
            <person name="Roe B."/>
            <person name="Binnewies T.T."/>
            <person name="Ussery D.W."/>
            <person name="D'Haeze W."/>
            <person name="Herder J.D."/>
            <person name="Gevers D."/>
            <person name="Vereecke D."/>
            <person name="Holsters M."/>
            <person name="Oyaizu H."/>
        </authorList>
    </citation>
    <scope>NUCLEOTIDE SEQUENCE [LARGE SCALE GENOMIC DNA]</scope>
    <source>
        <strain evidence="10">ATCC 43989 / DSM 5975 / JCM 20966 / LMG 6465 / NBRC 14845 / NCIMB 13405 / ORS 571</strain>
    </source>
</reference>
<reference evidence="9 10" key="1">
    <citation type="journal article" date="2007" name="Appl. Environ. Microbiol.">
        <title>Rhizobial factors required for stem nodule maturation and maintenance in Sesbania rostrata-Azorhizobium caulinodans ORS571 symbiosis.</title>
        <authorList>
            <person name="Suzuki S."/>
            <person name="Aono T."/>
            <person name="Lee KB."/>
            <person name="Suzuki T."/>
            <person name="Liu CT."/>
            <person name="Miwa H."/>
            <person name="Wakao S."/>
            <person name="Iki T."/>
            <person name="Oyaizu H."/>
        </authorList>
    </citation>
    <scope>NUCLEOTIDE SEQUENCE [LARGE SCALE GENOMIC DNA]</scope>
    <source>
        <strain evidence="10">ATCC 43989 / DSM 5975 / JCM 20966 / LMG 6465 / NBRC 14845 / NCIMB 13405 / ORS 571</strain>
    </source>
</reference>
<evidence type="ECO:0000256" key="7">
    <source>
        <dbReference type="SAM" id="MobiDB-lite"/>
    </source>
</evidence>
<keyword evidence="4" id="KW-0479">Metal-binding</keyword>
<dbReference type="GO" id="GO:0016810">
    <property type="term" value="F:hydrolase activity, acting on carbon-nitrogen (but not peptide) bonds"/>
    <property type="evidence" value="ECO:0007669"/>
    <property type="project" value="InterPro"/>
</dbReference>
<dbReference type="GO" id="GO:0005975">
    <property type="term" value="P:carbohydrate metabolic process"/>
    <property type="evidence" value="ECO:0007669"/>
    <property type="project" value="InterPro"/>
</dbReference>
<feature type="compositionally biased region" description="Pro residues" evidence="7">
    <location>
        <begin position="105"/>
        <end position="115"/>
    </location>
</feature>
<protein>
    <recommendedName>
        <fullName evidence="3">Chitooligosaccharide deacetylase</fullName>
    </recommendedName>
    <alternativeName>
        <fullName evidence="6">Nodulation protein B</fullName>
    </alternativeName>
</protein>
<dbReference type="Pfam" id="PF01522">
    <property type="entry name" value="Polysacc_deac_1"/>
    <property type="match status" value="1"/>
</dbReference>
<dbReference type="HOGENOM" id="CLU_588819_0_0_5"/>
<dbReference type="InterPro" id="IPR011330">
    <property type="entry name" value="Glyco_hydro/deAcase_b/a-brl"/>
</dbReference>
<feature type="region of interest" description="Disordered" evidence="7">
    <location>
        <begin position="97"/>
        <end position="119"/>
    </location>
</feature>
<comment type="similarity">
    <text evidence="2">Belongs to the polysaccharide deacetylase family.</text>
</comment>
<dbReference type="GO" id="GO:0046872">
    <property type="term" value="F:metal ion binding"/>
    <property type="evidence" value="ECO:0007669"/>
    <property type="project" value="UniProtKB-KW"/>
</dbReference>
<dbReference type="SUPFAM" id="SSF88713">
    <property type="entry name" value="Glycoside hydrolase/deacetylase"/>
    <property type="match status" value="1"/>
</dbReference>
<evidence type="ECO:0000256" key="6">
    <source>
        <dbReference type="ARBA" id="ARBA00032976"/>
    </source>
</evidence>
<organism evidence="9 10">
    <name type="scientific">Azorhizobium caulinodans (strain ATCC 43989 / DSM 5975 / JCM 20966 / LMG 6465 / NBRC 14845 / NCIMB 13405 / ORS 571)</name>
    <dbReference type="NCBI Taxonomy" id="438753"/>
    <lineage>
        <taxon>Bacteria</taxon>
        <taxon>Pseudomonadati</taxon>
        <taxon>Pseudomonadota</taxon>
        <taxon>Alphaproteobacteria</taxon>
        <taxon>Hyphomicrobiales</taxon>
        <taxon>Xanthobacteraceae</taxon>
        <taxon>Azorhizobium</taxon>
    </lineage>
</organism>
<evidence type="ECO:0000259" key="8">
    <source>
        <dbReference type="PROSITE" id="PS51677"/>
    </source>
</evidence>
<evidence type="ECO:0000313" key="9">
    <source>
        <dbReference type="EMBL" id="BAF88835.1"/>
    </source>
</evidence>
<reference evidence="9 10" key="4">
    <citation type="journal article" date="2009" name="Appl. Environ. Microbiol.">
        <title>Comparative genome-wide transcriptional profiling of Azorhizobium caulinodans ORS571 grown under free-living and symbiotic conditions.</title>
        <authorList>
            <person name="Tsukada S."/>
            <person name="Aono T."/>
            <person name="Akiba N."/>
            <person name="Lee KB."/>
            <person name="Liu CT."/>
            <person name="Toyazaki H."/>
            <person name="Oyaizu H."/>
        </authorList>
    </citation>
    <scope>NUCLEOTIDE SEQUENCE [LARGE SCALE GENOMIC DNA]</scope>
    <source>
        <strain evidence="10">ATCC 43989 / DSM 5975 / JCM 20966 / LMG 6465 / NBRC 14845 / NCIMB 13405 / ORS 571</strain>
    </source>
</reference>
<feature type="domain" description="NodB homology" evidence="8">
    <location>
        <begin position="153"/>
        <end position="337"/>
    </location>
</feature>
<feature type="compositionally biased region" description="Low complexity" evidence="7">
    <location>
        <begin position="405"/>
        <end position="425"/>
    </location>
</feature>
<dbReference type="CDD" id="cd10917">
    <property type="entry name" value="CE4_NodB_like_6s_7s"/>
    <property type="match status" value="1"/>
</dbReference>
<feature type="region of interest" description="Disordered" evidence="7">
    <location>
        <begin position="351"/>
        <end position="464"/>
    </location>
</feature>
<feature type="compositionally biased region" description="Low complexity" evidence="7">
    <location>
        <begin position="361"/>
        <end position="377"/>
    </location>
</feature>